<comment type="caution">
    <text evidence="2">The sequence shown here is derived from an EMBL/GenBank/DDBJ whole genome shotgun (WGS) entry which is preliminary data.</text>
</comment>
<reference evidence="3" key="1">
    <citation type="submission" date="2020-07" db="EMBL/GenBank/DDBJ databases">
        <authorList>
            <person name="Partida-Martinez L."/>
            <person name="Huntemann M."/>
            <person name="Clum A."/>
            <person name="Wang J."/>
            <person name="Palaniappan K."/>
            <person name="Ritter S."/>
            <person name="Chen I.-M."/>
            <person name="Stamatis D."/>
            <person name="Reddy T."/>
            <person name="O'Malley R."/>
            <person name="Daum C."/>
            <person name="Shapiro N."/>
            <person name="Ivanova N."/>
            <person name="Kyrpides N."/>
            <person name="Woyke T."/>
        </authorList>
    </citation>
    <scope>NUCLEOTIDE SEQUENCE [LARGE SCALE GENOMIC DNA]</scope>
    <source>
        <strain evidence="3">AT2.8</strain>
    </source>
</reference>
<evidence type="ECO:0000313" key="2">
    <source>
        <dbReference type="EMBL" id="NYE07989.1"/>
    </source>
</evidence>
<reference evidence="3" key="2">
    <citation type="submission" date="2020-08" db="EMBL/GenBank/DDBJ databases">
        <title>The Agave Microbiome: Exploring the role of microbial communities in plant adaptations to desert environments.</title>
        <authorList>
            <person name="Partida-Martinez L.P."/>
        </authorList>
    </citation>
    <scope>NUCLEOTIDE SEQUENCE [LARGE SCALE GENOMIC DNA]</scope>
    <source>
        <strain evidence="3">AT2.8</strain>
    </source>
</reference>
<gene>
    <name evidence="2" type="ORF">F4694_004830</name>
</gene>
<evidence type="ECO:0000313" key="3">
    <source>
        <dbReference type="Proteomes" id="UP000548423"/>
    </source>
</evidence>
<dbReference type="Gene3D" id="3.30.379.10">
    <property type="entry name" value="Chitobiase/beta-hexosaminidase domain 2-like"/>
    <property type="match status" value="1"/>
</dbReference>
<dbReference type="PANTHER" id="PTHR37842">
    <property type="match status" value="1"/>
</dbReference>
<dbReference type="InterPro" id="IPR031924">
    <property type="entry name" value="GH115"/>
</dbReference>
<organism evidence="2 3">
    <name type="scientific">Neobacillus niacini</name>
    <dbReference type="NCBI Taxonomy" id="86668"/>
    <lineage>
        <taxon>Bacteria</taxon>
        <taxon>Bacillati</taxon>
        <taxon>Bacillota</taxon>
        <taxon>Bacilli</taxon>
        <taxon>Bacillales</taxon>
        <taxon>Bacillaceae</taxon>
        <taxon>Neobacillus</taxon>
    </lineage>
</organism>
<sequence>MRHSNVVINGDSTISLPENCSMPVRHAVDMIVRDHKKVFGKIPNLISSNKETADIVVRYASNHEECPERPEAYGFRIIENTKKPSFHIVGYDDLGIIYGLLHYSHQYLGVDPFWFWAELPIKQRSEIHIPVIVFNSPEKKVKYRGWFVNDEVCLIGWKKEYPPTKEIWYPVFETLLRCGGNMVIPGTDLPKDGIHAELAAEMGLWVTHHHAEPLGAEMFLRAFPGKKPSYKQNPALFETLWQEAIEKQKDEKIVWVLSFRGQGDAPFWHYDPEFDTPEKRGAMISKVVQRQYEMISQSVDNPVYSMALYGEISELYKAGHVKVPEGVIKIWADNGYGKMVSRRQGNENYRIPSLPATNDAGEHGLYYHITFHDLQASNHLTMFPSPPELIKEELEKAFDAGAVSYLLLNSGNIRMHLYPLDIVSELWNNGTINIEEHLQSYSKRLYTTKHKEIAELYKSYFEQTIPYGPHPDDKAGDEFYHHPARKIIGHWLQGKTDIPMERLYWATGEISFTEQVKWFMEKCEQGLAGWEEFLKQCRQISLLLPEEDKQRFDDQLLLQAELHAFGCNGFISLCKAYISFTKKEYPLAFVHASESINSYRECKQALRRAEHGKWENFYYADWLTNIDSTIYSLEALRKFLRMQGDSPDFFLWYKEYLMPETEKYIYLENTHRNPLSDDELGKRLAEKFLQ</sequence>
<dbReference type="PANTHER" id="PTHR37842:SF2">
    <property type="entry name" value="GYLCOSYL HYDROLASE 115 C-TERMINAL DOMAIN-CONTAINING PROTEIN"/>
    <property type="match status" value="1"/>
</dbReference>
<protein>
    <recommendedName>
        <fullName evidence="4">Glycosyl hydrolase family 115</fullName>
    </recommendedName>
</protein>
<dbReference type="AlphaFoldDB" id="A0A852TIF7"/>
<dbReference type="GO" id="GO:0016787">
    <property type="term" value="F:hydrolase activity"/>
    <property type="evidence" value="ECO:0007669"/>
    <property type="project" value="UniProtKB-KW"/>
</dbReference>
<dbReference type="SUPFAM" id="SSF55545">
    <property type="entry name" value="beta-N-acetylhexosaminidase-like domain"/>
    <property type="match status" value="1"/>
</dbReference>
<dbReference type="Proteomes" id="UP000548423">
    <property type="component" value="Unassembled WGS sequence"/>
</dbReference>
<dbReference type="EMBL" id="JACCBX010000011">
    <property type="protein sequence ID" value="NYE07989.1"/>
    <property type="molecule type" value="Genomic_DNA"/>
</dbReference>
<dbReference type="GO" id="GO:0005975">
    <property type="term" value="P:carbohydrate metabolic process"/>
    <property type="evidence" value="ECO:0007669"/>
    <property type="project" value="UniProtKB-ARBA"/>
</dbReference>
<dbReference type="InterPro" id="IPR029018">
    <property type="entry name" value="Hex-like_dom2"/>
</dbReference>
<evidence type="ECO:0008006" key="4">
    <source>
        <dbReference type="Google" id="ProtNLM"/>
    </source>
</evidence>
<dbReference type="Gene3D" id="3.20.20.520">
    <property type="entry name" value="Glycosyl hydrolase family 115"/>
    <property type="match status" value="1"/>
</dbReference>
<dbReference type="InterPro" id="IPR042301">
    <property type="entry name" value="GH115_sf"/>
</dbReference>
<proteinExistence type="predicted"/>
<name>A0A852TIF7_9BACI</name>
<dbReference type="Pfam" id="PF15979">
    <property type="entry name" value="Glyco_hydro_115"/>
    <property type="match status" value="1"/>
</dbReference>
<keyword evidence="1" id="KW-0378">Hydrolase</keyword>
<evidence type="ECO:0000256" key="1">
    <source>
        <dbReference type="ARBA" id="ARBA00022801"/>
    </source>
</evidence>
<accession>A0A852TIF7</accession>